<organism evidence="2 3">
    <name type="scientific">Erythroxylum novogranatense</name>
    <dbReference type="NCBI Taxonomy" id="1862640"/>
    <lineage>
        <taxon>Eukaryota</taxon>
        <taxon>Viridiplantae</taxon>
        <taxon>Streptophyta</taxon>
        <taxon>Embryophyta</taxon>
        <taxon>Tracheophyta</taxon>
        <taxon>Spermatophyta</taxon>
        <taxon>Magnoliopsida</taxon>
        <taxon>eudicotyledons</taxon>
        <taxon>Gunneridae</taxon>
        <taxon>Pentapetalae</taxon>
        <taxon>rosids</taxon>
        <taxon>fabids</taxon>
        <taxon>Malpighiales</taxon>
        <taxon>Erythroxylaceae</taxon>
        <taxon>Erythroxylum</taxon>
    </lineage>
</organism>
<dbReference type="PANTHER" id="PTHR31286">
    <property type="entry name" value="GLYCINE-RICH CELL WALL STRUCTURAL PROTEIN 1.8-LIKE"/>
    <property type="match status" value="1"/>
</dbReference>
<proteinExistence type="predicted"/>
<reference evidence="2 3" key="1">
    <citation type="submission" date="2021-09" db="EMBL/GenBank/DDBJ databases">
        <title>Genomic insights and catalytic innovation underlie evolution of tropane alkaloids biosynthesis.</title>
        <authorList>
            <person name="Wang Y.-J."/>
            <person name="Tian T."/>
            <person name="Huang J.-P."/>
            <person name="Huang S.-X."/>
        </authorList>
    </citation>
    <scope>NUCLEOTIDE SEQUENCE [LARGE SCALE GENOMIC DNA]</scope>
    <source>
        <strain evidence="2">KIB-2018</strain>
        <tissue evidence="2">Leaf</tissue>
    </source>
</reference>
<dbReference type="AlphaFoldDB" id="A0AAV8SLF1"/>
<accession>A0AAV8SLF1</accession>
<dbReference type="PANTHER" id="PTHR31286:SF165">
    <property type="entry name" value="DUF4283 DOMAIN-CONTAINING PROTEIN"/>
    <property type="match status" value="1"/>
</dbReference>
<dbReference type="Pfam" id="PF14111">
    <property type="entry name" value="DUF4283"/>
    <property type="match status" value="1"/>
</dbReference>
<name>A0AAV8SLF1_9ROSI</name>
<sequence length="272" mass="29786">MAIPDSASVSFPPRPLLAPAVLLADSGKSADLLSSVAPVALVASPMKVDLAGGAWSGRVGASQPRGQLSYHPNVLLDGVVSPPVELLRAGAKAWSNALVGFFWSKRLAFPLVNAWACARWGKKGFEKALLMEDGLFLFKFSPQSNIREILELGPWHIGNQPLFLRQWTTGMSLDRGSVEVLLLWVQFRGLPMEYWTMEGLSHLTSSIGKPICLDSQTTKMERIGFAKICVEVSKDTALPDSLKIRRLDPVGELSYTTISVTYPWKPSATKRH</sequence>
<dbReference type="EMBL" id="JAIWQS010000010">
    <property type="protein sequence ID" value="KAJ8752778.1"/>
    <property type="molecule type" value="Genomic_DNA"/>
</dbReference>
<keyword evidence="3" id="KW-1185">Reference proteome</keyword>
<evidence type="ECO:0000313" key="3">
    <source>
        <dbReference type="Proteomes" id="UP001159364"/>
    </source>
</evidence>
<dbReference type="Proteomes" id="UP001159364">
    <property type="component" value="Linkage Group LG10"/>
</dbReference>
<evidence type="ECO:0000313" key="2">
    <source>
        <dbReference type="EMBL" id="KAJ8752778.1"/>
    </source>
</evidence>
<evidence type="ECO:0000259" key="1">
    <source>
        <dbReference type="Pfam" id="PF14111"/>
    </source>
</evidence>
<dbReference type="InterPro" id="IPR040256">
    <property type="entry name" value="At4g02000-like"/>
</dbReference>
<dbReference type="InterPro" id="IPR025558">
    <property type="entry name" value="DUF4283"/>
</dbReference>
<protein>
    <recommendedName>
        <fullName evidence="1">DUF4283 domain-containing protein</fullName>
    </recommendedName>
</protein>
<feature type="domain" description="DUF4283" evidence="1">
    <location>
        <begin position="91"/>
        <end position="172"/>
    </location>
</feature>
<comment type="caution">
    <text evidence="2">The sequence shown here is derived from an EMBL/GenBank/DDBJ whole genome shotgun (WGS) entry which is preliminary data.</text>
</comment>
<gene>
    <name evidence="2" type="ORF">K2173_008513</name>
</gene>